<evidence type="ECO:0000313" key="2">
    <source>
        <dbReference type="Proteomes" id="UP001165074"/>
    </source>
</evidence>
<dbReference type="Proteomes" id="UP001165074">
    <property type="component" value="Unassembled WGS sequence"/>
</dbReference>
<proteinExistence type="predicted"/>
<keyword evidence="2" id="KW-1185">Reference proteome</keyword>
<organism evidence="1 2">
    <name type="scientific">Actinoallomurus iriomotensis</name>
    <dbReference type="NCBI Taxonomy" id="478107"/>
    <lineage>
        <taxon>Bacteria</taxon>
        <taxon>Bacillati</taxon>
        <taxon>Actinomycetota</taxon>
        <taxon>Actinomycetes</taxon>
        <taxon>Streptosporangiales</taxon>
        <taxon>Thermomonosporaceae</taxon>
        <taxon>Actinoallomurus</taxon>
    </lineage>
</organism>
<dbReference type="AlphaFoldDB" id="A0A9W6W2N1"/>
<reference evidence="1" key="1">
    <citation type="submission" date="2023-03" db="EMBL/GenBank/DDBJ databases">
        <title>Actinoallomurus iriomotensis NBRC 103684.</title>
        <authorList>
            <person name="Ichikawa N."/>
            <person name="Sato H."/>
            <person name="Tonouchi N."/>
        </authorList>
    </citation>
    <scope>NUCLEOTIDE SEQUENCE</scope>
    <source>
        <strain evidence="1">NBRC 103684</strain>
    </source>
</reference>
<protein>
    <submittedName>
        <fullName evidence="1">Uncharacterized protein</fullName>
    </submittedName>
</protein>
<comment type="caution">
    <text evidence="1">The sequence shown here is derived from an EMBL/GenBank/DDBJ whole genome shotgun (WGS) entry which is preliminary data.</text>
</comment>
<sequence>MSRKSPGSLRARQYPKRPESVPVIDGLPAKVLRQITDVSRAGRCGTVAEMATALGALRWFLVRPGRVLIPDPVTTCPCHDPREALDVLNEIMDALPGPAARHVAAIVEPLSEQYRARTLPNPYAPPNSPWWWRRISEL</sequence>
<gene>
    <name evidence="1" type="ORF">Airi02_065430</name>
</gene>
<dbReference type="EMBL" id="BSTK01000010">
    <property type="protein sequence ID" value="GLY88614.1"/>
    <property type="molecule type" value="Genomic_DNA"/>
</dbReference>
<accession>A0A9W6W2N1</accession>
<name>A0A9W6W2N1_9ACTN</name>
<evidence type="ECO:0000313" key="1">
    <source>
        <dbReference type="EMBL" id="GLY88614.1"/>
    </source>
</evidence>